<sequence length="507" mass="56817">MTLDSLGAVFTRYDVSSSLAAHENAAKTIEKLKDEFEEQVGSSNPGLEPNDREQVKEAFQQVAHEEIQTLLDDDLKLEEFPTTTGNVAEKLTEILRSPQAEAVVDEIFSWLLATGLPPLSDEVQDDLREVVKEDIDAANQAVKDAKRAHDQLRGLLGDSQEDIDQVILEDVRSVSSVSDLESLAEELTRLKEAWVGDWNLEYSTGAGETLYRDILALLEQNLAEEVSKKNSINAIAISINQTSERWTRWLDKINSSWGNIESLAERIEAPDGSFTAEDALELVEEEVGPSNSINRYVSILEIVKEALQELDSVSISSLEQYRGPDGEVPSEIETKVSALDQEVEKAVEALDGSFAADSTSDIKDNIESVQQSTDELEEQLEELQKVVASNIETTRQLATKFDLEEEKSELNGLLNDTRSADSTAELVELFRSSKELEEEVRKPIREKLTPEQEDLFTYLLERNDQDQQAESVWDEVTQEFDRDRENLLQDIAALGEKDLVQVDIKIV</sequence>
<dbReference type="Proteomes" id="UP001202674">
    <property type="component" value="Unassembled WGS sequence"/>
</dbReference>
<accession>A0AAE3FS69</accession>
<keyword evidence="1" id="KW-0175">Coiled coil</keyword>
<name>A0AAE3FS69_9EURY</name>
<keyword evidence="3" id="KW-1185">Reference proteome</keyword>
<dbReference type="AlphaFoldDB" id="A0AAE3FS69"/>
<proteinExistence type="predicted"/>
<comment type="caution">
    <text evidence="2">The sequence shown here is derived from an EMBL/GenBank/DDBJ whole genome shotgun (WGS) entry which is preliminary data.</text>
</comment>
<evidence type="ECO:0000256" key="1">
    <source>
        <dbReference type="SAM" id="Coils"/>
    </source>
</evidence>
<evidence type="ECO:0000313" key="2">
    <source>
        <dbReference type="EMBL" id="MCL9814359.1"/>
    </source>
</evidence>
<gene>
    <name evidence="2" type="ORF">AArcSt11_11925</name>
</gene>
<evidence type="ECO:0000313" key="3">
    <source>
        <dbReference type="Proteomes" id="UP001202674"/>
    </source>
</evidence>
<feature type="coiled-coil region" evidence="1">
    <location>
        <begin position="359"/>
        <end position="393"/>
    </location>
</feature>
<reference evidence="2 3" key="1">
    <citation type="journal article" date="2022" name="Syst. Appl. Microbiol.">
        <title>Natronocalculus amylovorans gen. nov., sp. nov., and Natranaeroarchaeum aerophilus sp. nov., dominant culturable amylolytic natronoarchaea from hypersaline soda lakes in southwestern Siberia.</title>
        <authorList>
            <person name="Sorokin D.Y."/>
            <person name="Elcheninov A.G."/>
            <person name="Khizhniak T.V."/>
            <person name="Koenen M."/>
            <person name="Bale N.J."/>
            <person name="Damste J.S.S."/>
            <person name="Kublanov I.V."/>
        </authorList>
    </citation>
    <scope>NUCLEOTIDE SEQUENCE [LARGE SCALE GENOMIC DNA]</scope>
    <source>
        <strain evidence="2 3">AArc-St1-1</strain>
    </source>
</reference>
<organism evidence="2 3">
    <name type="scientific">Natranaeroarchaeum aerophilus</name>
    <dbReference type="NCBI Taxonomy" id="2917711"/>
    <lineage>
        <taxon>Archaea</taxon>
        <taxon>Methanobacteriati</taxon>
        <taxon>Methanobacteriota</taxon>
        <taxon>Stenosarchaea group</taxon>
        <taxon>Halobacteria</taxon>
        <taxon>Halobacteriales</taxon>
        <taxon>Natronoarchaeaceae</taxon>
        <taxon>Natranaeroarchaeum</taxon>
    </lineage>
</organism>
<dbReference type="EMBL" id="JAKRVY010000006">
    <property type="protein sequence ID" value="MCL9814359.1"/>
    <property type="molecule type" value="Genomic_DNA"/>
</dbReference>
<dbReference type="RefSeq" id="WP_250597317.1">
    <property type="nucleotide sequence ID" value="NZ_JAKRVY010000006.1"/>
</dbReference>
<feature type="coiled-coil region" evidence="1">
    <location>
        <begin position="128"/>
        <end position="155"/>
    </location>
</feature>
<protein>
    <submittedName>
        <fullName evidence="2">Uncharacterized protein</fullName>
    </submittedName>
</protein>